<dbReference type="RefSeq" id="WP_056081686.1">
    <property type="nucleotide sequence ID" value="NZ_JALBWS010000015.1"/>
</dbReference>
<protein>
    <submittedName>
        <fullName evidence="2">Iron uptake protein</fullName>
    </submittedName>
</protein>
<name>A0ABW0JUH9_9GAMM</name>
<evidence type="ECO:0000313" key="3">
    <source>
        <dbReference type="Proteomes" id="UP001596018"/>
    </source>
</evidence>
<proteinExistence type="predicted"/>
<dbReference type="EMBL" id="JBHSMM010000001">
    <property type="protein sequence ID" value="MFC5439185.1"/>
    <property type="molecule type" value="Genomic_DNA"/>
</dbReference>
<reference evidence="3" key="1">
    <citation type="journal article" date="2019" name="Int. J. Syst. Evol. Microbiol.">
        <title>The Global Catalogue of Microorganisms (GCM) 10K type strain sequencing project: providing services to taxonomists for standard genome sequencing and annotation.</title>
        <authorList>
            <consortium name="The Broad Institute Genomics Platform"/>
            <consortium name="The Broad Institute Genome Sequencing Center for Infectious Disease"/>
            <person name="Wu L."/>
            <person name="Ma J."/>
        </authorList>
    </citation>
    <scope>NUCLEOTIDE SEQUENCE [LARGE SCALE GENOMIC DNA]</scope>
    <source>
        <strain evidence="3">KACC 12822</strain>
    </source>
</reference>
<comment type="caution">
    <text evidence="2">The sequence shown here is derived from an EMBL/GenBank/DDBJ whole genome shotgun (WGS) entry which is preliminary data.</text>
</comment>
<accession>A0ABW0JUH9</accession>
<evidence type="ECO:0000256" key="1">
    <source>
        <dbReference type="SAM" id="Phobius"/>
    </source>
</evidence>
<dbReference type="Proteomes" id="UP001596018">
    <property type="component" value="Unassembled WGS sequence"/>
</dbReference>
<keyword evidence="1" id="KW-1133">Transmembrane helix</keyword>
<keyword evidence="1" id="KW-0812">Transmembrane</keyword>
<feature type="transmembrane region" description="Helical" evidence="1">
    <location>
        <begin position="21"/>
        <end position="43"/>
    </location>
</feature>
<feature type="transmembrane region" description="Helical" evidence="1">
    <location>
        <begin position="81"/>
        <end position="103"/>
    </location>
</feature>
<keyword evidence="3" id="KW-1185">Reference proteome</keyword>
<evidence type="ECO:0000313" key="2">
    <source>
        <dbReference type="EMBL" id="MFC5439185.1"/>
    </source>
</evidence>
<gene>
    <name evidence="2" type="ORF">ACFPK0_04050</name>
</gene>
<keyword evidence="1" id="KW-0472">Membrane</keyword>
<sequence length="104" mass="10580">MSNTLAVQGSSATRLRVASRVAAAVLGGYVFAWGTVAAVTGLLSATGMEFHDAEFLGAVAGLLAYLVAFLCTVATRRLAMAWLVLLGAGALMTAAASFVQSLLT</sequence>
<feature type="transmembrane region" description="Helical" evidence="1">
    <location>
        <begin position="55"/>
        <end position="74"/>
    </location>
</feature>
<organism evidence="2 3">
    <name type="scientific">Rhodanobacter ginsenosidimutans</name>
    <dbReference type="NCBI Taxonomy" id="490571"/>
    <lineage>
        <taxon>Bacteria</taxon>
        <taxon>Pseudomonadati</taxon>
        <taxon>Pseudomonadota</taxon>
        <taxon>Gammaproteobacteria</taxon>
        <taxon>Lysobacterales</taxon>
        <taxon>Rhodanobacteraceae</taxon>
        <taxon>Rhodanobacter</taxon>
    </lineage>
</organism>